<evidence type="ECO:0000259" key="15">
    <source>
        <dbReference type="Pfam" id="PF14775"/>
    </source>
</evidence>
<evidence type="ECO:0000256" key="7">
    <source>
        <dbReference type="ARBA" id="ARBA00023273"/>
    </source>
</evidence>
<dbReference type="GO" id="GO:0003352">
    <property type="term" value="P:regulation of cilium movement"/>
    <property type="evidence" value="ECO:0007669"/>
    <property type="project" value="TreeGrafter"/>
</dbReference>
<evidence type="ECO:0000256" key="4">
    <source>
        <dbReference type="ARBA" id="ARBA00023054"/>
    </source>
</evidence>
<dbReference type="Proteomes" id="UP000751190">
    <property type="component" value="Unassembled WGS sequence"/>
</dbReference>
<name>A0A8J5XGH3_DIALT</name>
<evidence type="ECO:0000256" key="6">
    <source>
        <dbReference type="ARBA" id="ARBA00023212"/>
    </source>
</evidence>
<gene>
    <name evidence="16" type="ORF">KFE25_010335</name>
</gene>
<evidence type="ECO:0000256" key="12">
    <source>
        <dbReference type="SAM" id="Coils"/>
    </source>
</evidence>
<feature type="domain" description="Dynein regulatory complex protein 1 C-terminal" evidence="15">
    <location>
        <begin position="412"/>
        <end position="456"/>
    </location>
</feature>
<evidence type="ECO:0000313" key="17">
    <source>
        <dbReference type="Proteomes" id="UP000751190"/>
    </source>
</evidence>
<organism evidence="16 17">
    <name type="scientific">Diacronema lutheri</name>
    <name type="common">Unicellular marine alga</name>
    <name type="synonym">Monochrysis lutheri</name>
    <dbReference type="NCBI Taxonomy" id="2081491"/>
    <lineage>
        <taxon>Eukaryota</taxon>
        <taxon>Haptista</taxon>
        <taxon>Haptophyta</taxon>
        <taxon>Pavlovophyceae</taxon>
        <taxon>Pavlovales</taxon>
        <taxon>Pavlovaceae</taxon>
        <taxon>Diacronema</taxon>
    </lineage>
</organism>
<keyword evidence="6" id="KW-0206">Cytoskeleton</keyword>
<dbReference type="PANTHER" id="PTHR21625">
    <property type="entry name" value="NYD-SP28 PROTEIN"/>
    <property type="match status" value="1"/>
</dbReference>
<evidence type="ECO:0000256" key="9">
    <source>
        <dbReference type="ARBA" id="ARBA00038424"/>
    </source>
</evidence>
<keyword evidence="17" id="KW-1185">Reference proteome</keyword>
<comment type="caution">
    <text evidence="16">The sequence shown here is derived from an EMBL/GenBank/DDBJ whole genome shotgun (WGS) entry which is preliminary data.</text>
</comment>
<dbReference type="Pfam" id="PF14775">
    <property type="entry name" value="NYD-SP28_assoc"/>
    <property type="match status" value="1"/>
</dbReference>
<dbReference type="GO" id="GO:0070286">
    <property type="term" value="P:axonemal dynein complex assembly"/>
    <property type="evidence" value="ECO:0007669"/>
    <property type="project" value="InterPro"/>
</dbReference>
<keyword evidence="5" id="KW-0969">Cilium</keyword>
<sequence length="516" mass="60145">MAKIGKQYKGASKEKTGGKKGKLTDEERRMQEEMQRLLEEERARQAEERRKRQLKERQAQEEKYSRVNRLKINNQWRKLMRLVKVEDLRKEVEIISQAHEREVDRKDAIIQMLDRDLEESEEQYQMALRSYLQVIDRLLELHAQRTKGLEFEFEGDLAELSREFAAERSEITSAHASHKKELLEVMMLMEREYNEAEEDARQETDGQREEIKNRNAEDYNMLRDTLERVIKRIEEDFDSAHSNYMANTEARTSEFKHLTLQDQRSAKTIDTQTRRLQRLQESINHWRTKIANNARECEERNRAMREEKEAIARHYQELKAQMVRFRDGEARRLQELALNSRAAIKALGDKLGKAESILKLAELNRKMETEREKVLPFYQSSVEDEASAAAQIVDVSKSLQASATGRDGKLVEEWDYLNNLFKRHNKVLLDEMAISREKGRLEQENADLRAILKQYLDGISVNDDVLTDANPLLILNSRSNLAAAQPGRPVGRVTVIEAAHKVMIPQLTAGRQGASM</sequence>
<reference evidence="16" key="1">
    <citation type="submission" date="2021-05" db="EMBL/GenBank/DDBJ databases">
        <title>The genome of the haptophyte Pavlova lutheri (Diacronema luteri, Pavlovales) - a model for lipid biosynthesis in eukaryotic algae.</title>
        <authorList>
            <person name="Hulatt C.J."/>
            <person name="Posewitz M.C."/>
        </authorList>
    </citation>
    <scope>NUCLEOTIDE SEQUENCE</scope>
    <source>
        <strain evidence="16">NIVA-4/92</strain>
    </source>
</reference>
<dbReference type="InterPro" id="IPR039750">
    <property type="entry name" value="DRC1/DRC2"/>
</dbReference>
<dbReference type="GO" id="GO:0060285">
    <property type="term" value="P:cilium-dependent cell motility"/>
    <property type="evidence" value="ECO:0007669"/>
    <property type="project" value="TreeGrafter"/>
</dbReference>
<keyword evidence="4 12" id="KW-0175">Coiled coil</keyword>
<comment type="similarity">
    <text evidence="9">Belongs to the DRC2 family.</text>
</comment>
<evidence type="ECO:0000256" key="3">
    <source>
        <dbReference type="ARBA" id="ARBA00022846"/>
    </source>
</evidence>
<dbReference type="GO" id="GO:0005858">
    <property type="term" value="C:axonemal dynein complex"/>
    <property type="evidence" value="ECO:0007669"/>
    <property type="project" value="InterPro"/>
</dbReference>
<keyword evidence="3" id="KW-0282">Flagellum</keyword>
<evidence type="ECO:0000256" key="1">
    <source>
        <dbReference type="ARBA" id="ARBA00004611"/>
    </source>
</evidence>
<comment type="function">
    <text evidence="11">Component of the nexin-dynein regulatory complex (N-DRC), a key regulator of ciliary/flagellar motility which maintains the alignment and integrity of the distal axoneme and regulates microtubule sliding in motile axonemes. Plays a critical role in the assembly of N-DRC and also stabilizes the assembly of multiple inner dynein arms and radial spokes. Coassembles with DRC1 to form a central scaffold needed for assembly of the N-DRC and its attachment to the outer doublet microtubules.</text>
</comment>
<dbReference type="InterPro" id="IPR039505">
    <property type="entry name" value="DRC1/2_N"/>
</dbReference>
<accession>A0A8J5XGH3</accession>
<feature type="domain" description="Dynein regulatory complex protein 1/2 N-terminal" evidence="14">
    <location>
        <begin position="37"/>
        <end position="134"/>
    </location>
</feature>
<evidence type="ECO:0000256" key="8">
    <source>
        <dbReference type="ARBA" id="ARBA00037841"/>
    </source>
</evidence>
<evidence type="ECO:0000256" key="13">
    <source>
        <dbReference type="SAM" id="MobiDB-lite"/>
    </source>
</evidence>
<dbReference type="Pfam" id="PF14772">
    <property type="entry name" value="NYD-SP28"/>
    <property type="match status" value="1"/>
</dbReference>
<keyword evidence="7" id="KW-0966">Cell projection</keyword>
<evidence type="ECO:0000256" key="2">
    <source>
        <dbReference type="ARBA" id="ARBA00022490"/>
    </source>
</evidence>
<dbReference type="OMA" id="WEYLDLF"/>
<dbReference type="AlphaFoldDB" id="A0A8J5XGH3"/>
<evidence type="ECO:0000259" key="14">
    <source>
        <dbReference type="Pfam" id="PF14772"/>
    </source>
</evidence>
<feature type="coiled-coil region" evidence="12">
    <location>
        <begin position="179"/>
        <end position="243"/>
    </location>
</feature>
<evidence type="ECO:0000256" key="10">
    <source>
        <dbReference type="ARBA" id="ARBA00040899"/>
    </source>
</evidence>
<dbReference type="InterPro" id="IPR029440">
    <property type="entry name" value="DRC1_C"/>
</dbReference>
<feature type="coiled-coil region" evidence="12">
    <location>
        <begin position="103"/>
        <end position="130"/>
    </location>
</feature>
<feature type="coiled-coil region" evidence="12">
    <location>
        <begin position="269"/>
        <end position="321"/>
    </location>
</feature>
<keyword evidence="2" id="KW-0963">Cytoplasm</keyword>
<evidence type="ECO:0000256" key="5">
    <source>
        <dbReference type="ARBA" id="ARBA00023069"/>
    </source>
</evidence>
<feature type="compositionally biased region" description="Basic and acidic residues" evidence="13">
    <location>
        <begin position="11"/>
        <end position="60"/>
    </location>
</feature>
<feature type="region of interest" description="Disordered" evidence="13">
    <location>
        <begin position="1"/>
        <end position="60"/>
    </location>
</feature>
<protein>
    <recommendedName>
        <fullName evidence="10">Dynein regulatory complex subunit 2</fullName>
    </recommendedName>
</protein>
<proteinExistence type="inferred from homology"/>
<comment type="subcellular location">
    <subcellularLocation>
        <location evidence="1">Cytoplasm</location>
        <location evidence="1">Cytoskeleton</location>
        <location evidence="1">Flagellum axoneme</location>
    </subcellularLocation>
    <subcellularLocation>
        <location evidence="8">Cytoplasm</location>
        <location evidence="8">Cytoskeleton</location>
        <location evidence="8">Flagellum basal body</location>
    </subcellularLocation>
</comment>
<evidence type="ECO:0000313" key="16">
    <source>
        <dbReference type="EMBL" id="KAG8462510.1"/>
    </source>
</evidence>
<dbReference type="OrthoDB" id="7760980at2759"/>
<dbReference type="PANTHER" id="PTHR21625:SF0">
    <property type="entry name" value="DYNEIN REGULATORY COMPLEX SUBUNIT 2"/>
    <property type="match status" value="1"/>
</dbReference>
<evidence type="ECO:0000256" key="11">
    <source>
        <dbReference type="ARBA" id="ARBA00045865"/>
    </source>
</evidence>
<dbReference type="EMBL" id="JAGTXO010000020">
    <property type="protein sequence ID" value="KAG8462510.1"/>
    <property type="molecule type" value="Genomic_DNA"/>
</dbReference>